<name>A0A8G0PMR8_9HYPO</name>
<keyword evidence="3" id="KW-1185">Reference proteome</keyword>
<dbReference type="InterPro" id="IPR001279">
    <property type="entry name" value="Metallo-B-lactamas"/>
</dbReference>
<feature type="domain" description="Metallo-beta-lactamase" evidence="1">
    <location>
        <begin position="105"/>
        <end position="296"/>
    </location>
</feature>
<dbReference type="Proteomes" id="UP000826661">
    <property type="component" value="Chromosome VII"/>
</dbReference>
<evidence type="ECO:0000313" key="3">
    <source>
        <dbReference type="Proteomes" id="UP000826661"/>
    </source>
</evidence>
<dbReference type="PANTHER" id="PTHR42951">
    <property type="entry name" value="METALLO-BETA-LACTAMASE DOMAIN-CONTAINING"/>
    <property type="match status" value="1"/>
</dbReference>
<dbReference type="InterPro" id="IPR036866">
    <property type="entry name" value="RibonucZ/Hydroxyglut_hydro"/>
</dbReference>
<dbReference type="Gene3D" id="3.60.15.10">
    <property type="entry name" value="Ribonuclease Z/Hydroxyacylglutathione hydrolase-like"/>
    <property type="match status" value="1"/>
</dbReference>
<dbReference type="CDD" id="cd07739">
    <property type="entry name" value="metallo-hydrolase-like_MBL-fold"/>
    <property type="match status" value="1"/>
</dbReference>
<gene>
    <name evidence="2" type="ORF">H0G86_013209</name>
</gene>
<evidence type="ECO:0000313" key="2">
    <source>
        <dbReference type="EMBL" id="QYT06353.1"/>
    </source>
</evidence>
<organism evidence="2 3">
    <name type="scientific">Trichoderma simmonsii</name>
    <dbReference type="NCBI Taxonomy" id="1491479"/>
    <lineage>
        <taxon>Eukaryota</taxon>
        <taxon>Fungi</taxon>
        <taxon>Dikarya</taxon>
        <taxon>Ascomycota</taxon>
        <taxon>Pezizomycotina</taxon>
        <taxon>Sordariomycetes</taxon>
        <taxon>Hypocreomycetidae</taxon>
        <taxon>Hypocreales</taxon>
        <taxon>Hypocreaceae</taxon>
        <taxon>Trichoderma</taxon>
    </lineage>
</organism>
<dbReference type="SMART" id="SM00849">
    <property type="entry name" value="Lactamase_B"/>
    <property type="match status" value="1"/>
</dbReference>
<dbReference type="InterPro" id="IPR050855">
    <property type="entry name" value="NDM-1-like"/>
</dbReference>
<protein>
    <submittedName>
        <fullName evidence="2">Lactamase_B domain-containing protein</fullName>
    </submittedName>
</protein>
<accession>A0A8G0PMR8</accession>
<dbReference type="Pfam" id="PF00753">
    <property type="entry name" value="Lactamase_B"/>
    <property type="match status" value="1"/>
</dbReference>
<reference evidence="2 3" key="1">
    <citation type="journal article" date="2021" name="BMC Genomics">
        <title>Telomere-to-telomere genome assembly of asparaginase-producing Trichoderma simmonsii.</title>
        <authorList>
            <person name="Chung D."/>
            <person name="Kwon Y.M."/>
            <person name="Yang Y."/>
        </authorList>
    </citation>
    <scope>NUCLEOTIDE SEQUENCE [LARGE SCALE GENOMIC DNA]</scope>
    <source>
        <strain evidence="2 3">GH-Sj1</strain>
    </source>
</reference>
<proteinExistence type="predicted"/>
<dbReference type="AlphaFoldDB" id="A0A8G0PMR8"/>
<dbReference type="PANTHER" id="PTHR42951:SF14">
    <property type="entry name" value="METALLO-BETA-LACTAMASE SUPERFAMILY PROTEIN"/>
    <property type="match status" value="1"/>
</dbReference>
<dbReference type="EMBL" id="CP075870">
    <property type="protein sequence ID" value="QYT06353.1"/>
    <property type="molecule type" value="Genomic_DNA"/>
</dbReference>
<sequence length="369" mass="41259">MSSDYLITRNRGFTGLSSFNLDGLIGRLVNTSQDTRGKTVSYAVRPAYLSDAERYSHIIHVLLFLSQTIATRTVMSPLRADVFTTPSIPFAIPGGKPGQQSHWSPTTATLISGEREAILVDTLWTVQQANNLADWIERTIPGKRLTTVYITHGHGDHFLGLKTLRKRFPGFQTLATPRVIARMKKELEPKYFQRAWGSLFPNQIDHDSVLPEELGDSNTLSLEGHVLQVHEAGDSDTTDTTFLHIPDLNLIVAGDIVYNDVHPFLGEAATPERRRSWLACLEKIAKLNPHTVIAGHKRDGAVDGSNNVQATIEYIETFEIMLLQTKDAIELFQRMSEKYPTRINPQALTVSCRNAWSAKKKAEKTVTKL</sequence>
<dbReference type="SUPFAM" id="SSF56281">
    <property type="entry name" value="Metallo-hydrolase/oxidoreductase"/>
    <property type="match status" value="1"/>
</dbReference>
<evidence type="ECO:0000259" key="1">
    <source>
        <dbReference type="SMART" id="SM00849"/>
    </source>
</evidence>